<reference evidence="1 2" key="1">
    <citation type="journal article" date="2009" name="Stand. Genomic Sci.">
        <title>Complete genome sequence of Pirellula staleyi type strain (ATCC 27377).</title>
        <authorList>
            <person name="Clum A."/>
            <person name="Tindall B.J."/>
            <person name="Sikorski J."/>
            <person name="Ivanova N."/>
            <person name="Mavrommatis K."/>
            <person name="Lucas S."/>
            <person name="Glavina del Rio T."/>
            <person name="Nolan M."/>
            <person name="Chen F."/>
            <person name="Tice H."/>
            <person name="Pitluck S."/>
            <person name="Cheng J.F."/>
            <person name="Chertkov O."/>
            <person name="Brettin T."/>
            <person name="Han C."/>
            <person name="Detter J.C."/>
            <person name="Kuske C."/>
            <person name="Bruce D."/>
            <person name="Goodwin L."/>
            <person name="Ovchinikova G."/>
            <person name="Pati A."/>
            <person name="Mikhailova N."/>
            <person name="Chen A."/>
            <person name="Palaniappan K."/>
            <person name="Land M."/>
            <person name="Hauser L."/>
            <person name="Chang Y.J."/>
            <person name="Jeffries C.D."/>
            <person name="Chain P."/>
            <person name="Rohde M."/>
            <person name="Goker M."/>
            <person name="Bristow J."/>
            <person name="Eisen J.A."/>
            <person name="Markowitz V."/>
            <person name="Hugenholtz P."/>
            <person name="Kyrpides N.C."/>
            <person name="Klenk H.P."/>
            <person name="Lapidus A."/>
        </authorList>
    </citation>
    <scope>NUCLEOTIDE SEQUENCE [LARGE SCALE GENOMIC DNA]</scope>
    <source>
        <strain evidence="2">ATCC 27377 / DSM 6068 / ICPB 4128</strain>
    </source>
</reference>
<gene>
    <name evidence="1" type="ordered locus">Psta_0564</name>
</gene>
<evidence type="ECO:0000313" key="2">
    <source>
        <dbReference type="Proteomes" id="UP000001887"/>
    </source>
</evidence>
<name>D2R4A3_PIRSD</name>
<dbReference type="EMBL" id="CP001848">
    <property type="protein sequence ID" value="ADB15251.1"/>
    <property type="molecule type" value="Genomic_DNA"/>
</dbReference>
<dbReference type="Proteomes" id="UP000001887">
    <property type="component" value="Chromosome"/>
</dbReference>
<accession>D2R4A3</accession>
<dbReference type="AlphaFoldDB" id="D2R4A3"/>
<sequence length="56" mass="6418">MPYSHVGVSWENLCPNMGPSMWKRIVCLGIKNKAAIHAALFVNFDTKESLSQYYDR</sequence>
<proteinExistence type="predicted"/>
<dbReference type="KEGG" id="psl:Psta_0564"/>
<evidence type="ECO:0000313" key="1">
    <source>
        <dbReference type="EMBL" id="ADB15251.1"/>
    </source>
</evidence>
<dbReference type="HOGENOM" id="CLU_3010337_0_0_0"/>
<organism evidence="1 2">
    <name type="scientific">Pirellula staleyi (strain ATCC 27377 / DSM 6068 / ICPB 4128)</name>
    <name type="common">Pirella staleyi</name>
    <dbReference type="NCBI Taxonomy" id="530564"/>
    <lineage>
        <taxon>Bacteria</taxon>
        <taxon>Pseudomonadati</taxon>
        <taxon>Planctomycetota</taxon>
        <taxon>Planctomycetia</taxon>
        <taxon>Pirellulales</taxon>
        <taxon>Pirellulaceae</taxon>
        <taxon>Pirellula</taxon>
    </lineage>
</organism>
<protein>
    <submittedName>
        <fullName evidence="1">Uncharacterized protein</fullName>
    </submittedName>
</protein>
<keyword evidence="2" id="KW-1185">Reference proteome</keyword>